<dbReference type="RefSeq" id="WP_224055709.1">
    <property type="nucleotide sequence ID" value="NZ_AP025145.1"/>
</dbReference>
<keyword evidence="3" id="KW-1185">Reference proteome</keyword>
<name>A0AAV5NZJ3_9VIBR</name>
<dbReference type="Gene3D" id="3.90.550.10">
    <property type="entry name" value="Spore Coat Polysaccharide Biosynthesis Protein SpsA, Chain A"/>
    <property type="match status" value="1"/>
</dbReference>
<feature type="domain" description="Glycosyltransferase 2-like" evidence="1">
    <location>
        <begin position="5"/>
        <end position="122"/>
    </location>
</feature>
<sequence length="308" mass="35294">MAKVSVIIPTYNCIAYLPKAINSVLDQTFDDYEVIVINDNSTDDTSTYLNQITDTRLKVLTTKGVGASEARNIGIRETNGEFVAFLDADDFWHPEKLEKQLNLHANYPNLAMSFTNYDHLDEQYQLIIDCFGYWNQFQVTEQDLCLSKPLECVIENNIVGTSTVMVKRVVLEQLGMFDAQTTYAEDWELWLRICDQHDVGVVNSVLTGYLMRNGSATQTDSRRLDNLKSVESIIKKYQSARDLERVGYASFNKANARVLEGYADYYRGLKQFSTAILFDLRALKLDPQIRRFRSLLGDCKKLTRLIIQ</sequence>
<dbReference type="InterPro" id="IPR029044">
    <property type="entry name" value="Nucleotide-diphossugar_trans"/>
</dbReference>
<dbReference type="EMBL" id="BSNX01000075">
    <property type="protein sequence ID" value="GLQ76110.1"/>
    <property type="molecule type" value="Genomic_DNA"/>
</dbReference>
<dbReference type="Proteomes" id="UP001156690">
    <property type="component" value="Unassembled WGS sequence"/>
</dbReference>
<evidence type="ECO:0000313" key="2">
    <source>
        <dbReference type="EMBL" id="GLQ76110.1"/>
    </source>
</evidence>
<comment type="caution">
    <text evidence="2">The sequence shown here is derived from an EMBL/GenBank/DDBJ whole genome shotgun (WGS) entry which is preliminary data.</text>
</comment>
<protein>
    <recommendedName>
        <fullName evidence="1">Glycosyltransferase 2-like domain-containing protein</fullName>
    </recommendedName>
</protein>
<dbReference type="InterPro" id="IPR001173">
    <property type="entry name" value="Glyco_trans_2-like"/>
</dbReference>
<accession>A0AAV5NZJ3</accession>
<dbReference type="AlphaFoldDB" id="A0AAV5NZJ3"/>
<proteinExistence type="predicted"/>
<gene>
    <name evidence="2" type="ORF">GCM10007932_54730</name>
</gene>
<reference evidence="3" key="1">
    <citation type="journal article" date="2019" name="Int. J. Syst. Evol. Microbiol.">
        <title>The Global Catalogue of Microorganisms (GCM) 10K type strain sequencing project: providing services to taxonomists for standard genome sequencing and annotation.</title>
        <authorList>
            <consortium name="The Broad Institute Genomics Platform"/>
            <consortium name="The Broad Institute Genome Sequencing Center for Infectious Disease"/>
            <person name="Wu L."/>
            <person name="Ma J."/>
        </authorList>
    </citation>
    <scope>NUCLEOTIDE SEQUENCE [LARGE SCALE GENOMIC DNA]</scope>
    <source>
        <strain evidence="3">NBRC 15640</strain>
    </source>
</reference>
<dbReference type="Pfam" id="PF00535">
    <property type="entry name" value="Glycos_transf_2"/>
    <property type="match status" value="1"/>
</dbReference>
<dbReference type="InterPro" id="IPR050834">
    <property type="entry name" value="Glycosyltransf_2"/>
</dbReference>
<dbReference type="CDD" id="cd00761">
    <property type="entry name" value="Glyco_tranf_GTA_type"/>
    <property type="match status" value="1"/>
</dbReference>
<dbReference type="PANTHER" id="PTHR43685:SF11">
    <property type="entry name" value="GLYCOSYLTRANSFERASE TAGX-RELATED"/>
    <property type="match status" value="1"/>
</dbReference>
<evidence type="ECO:0000313" key="3">
    <source>
        <dbReference type="Proteomes" id="UP001156690"/>
    </source>
</evidence>
<dbReference type="SUPFAM" id="SSF53448">
    <property type="entry name" value="Nucleotide-diphospho-sugar transferases"/>
    <property type="match status" value="1"/>
</dbReference>
<dbReference type="PANTHER" id="PTHR43685">
    <property type="entry name" value="GLYCOSYLTRANSFERASE"/>
    <property type="match status" value="1"/>
</dbReference>
<evidence type="ECO:0000259" key="1">
    <source>
        <dbReference type="Pfam" id="PF00535"/>
    </source>
</evidence>
<organism evidence="2 3">
    <name type="scientific">Vibrio penaeicida</name>
    <dbReference type="NCBI Taxonomy" id="104609"/>
    <lineage>
        <taxon>Bacteria</taxon>
        <taxon>Pseudomonadati</taxon>
        <taxon>Pseudomonadota</taxon>
        <taxon>Gammaproteobacteria</taxon>
        <taxon>Vibrionales</taxon>
        <taxon>Vibrionaceae</taxon>
        <taxon>Vibrio</taxon>
    </lineage>
</organism>